<name>A0AAD6U5M1_9AGAR</name>
<comment type="caution">
    <text evidence="1">The sequence shown here is derived from an EMBL/GenBank/DDBJ whole genome shotgun (WGS) entry which is preliminary data.</text>
</comment>
<evidence type="ECO:0000313" key="2">
    <source>
        <dbReference type="Proteomes" id="UP001222325"/>
    </source>
</evidence>
<keyword evidence="2" id="KW-1185">Reference proteome</keyword>
<accession>A0AAD6U5M1</accession>
<dbReference type="Proteomes" id="UP001222325">
    <property type="component" value="Unassembled WGS sequence"/>
</dbReference>
<protein>
    <submittedName>
        <fullName evidence="1">Uncharacterized protein</fullName>
    </submittedName>
</protein>
<gene>
    <name evidence="1" type="ORF">B0H15DRAFT_180191</name>
</gene>
<reference evidence="1" key="1">
    <citation type="submission" date="2023-03" db="EMBL/GenBank/DDBJ databases">
        <title>Massive genome expansion in bonnet fungi (Mycena s.s.) driven by repeated elements and novel gene families across ecological guilds.</title>
        <authorList>
            <consortium name="Lawrence Berkeley National Laboratory"/>
            <person name="Harder C.B."/>
            <person name="Miyauchi S."/>
            <person name="Viragh M."/>
            <person name="Kuo A."/>
            <person name="Thoen E."/>
            <person name="Andreopoulos B."/>
            <person name="Lu D."/>
            <person name="Skrede I."/>
            <person name="Drula E."/>
            <person name="Henrissat B."/>
            <person name="Morin E."/>
            <person name="Kohler A."/>
            <person name="Barry K."/>
            <person name="LaButti K."/>
            <person name="Morin E."/>
            <person name="Salamov A."/>
            <person name="Lipzen A."/>
            <person name="Mereny Z."/>
            <person name="Hegedus B."/>
            <person name="Baldrian P."/>
            <person name="Stursova M."/>
            <person name="Weitz H."/>
            <person name="Taylor A."/>
            <person name="Grigoriev I.V."/>
            <person name="Nagy L.G."/>
            <person name="Martin F."/>
            <person name="Kauserud H."/>
        </authorList>
    </citation>
    <scope>NUCLEOTIDE SEQUENCE</scope>
    <source>
        <strain evidence="1">CBHHK173m</strain>
    </source>
</reference>
<dbReference type="AlphaFoldDB" id="A0AAD6U5M1"/>
<organism evidence="1 2">
    <name type="scientific">Mycena belliarum</name>
    <dbReference type="NCBI Taxonomy" id="1033014"/>
    <lineage>
        <taxon>Eukaryota</taxon>
        <taxon>Fungi</taxon>
        <taxon>Dikarya</taxon>
        <taxon>Basidiomycota</taxon>
        <taxon>Agaricomycotina</taxon>
        <taxon>Agaricomycetes</taxon>
        <taxon>Agaricomycetidae</taxon>
        <taxon>Agaricales</taxon>
        <taxon>Marasmiineae</taxon>
        <taxon>Mycenaceae</taxon>
        <taxon>Mycena</taxon>
    </lineage>
</organism>
<evidence type="ECO:0000313" key="1">
    <source>
        <dbReference type="EMBL" id="KAJ7091917.1"/>
    </source>
</evidence>
<proteinExistence type="predicted"/>
<dbReference type="EMBL" id="JARJCN010000019">
    <property type="protein sequence ID" value="KAJ7091917.1"/>
    <property type="molecule type" value="Genomic_DNA"/>
</dbReference>
<sequence>MSLSQILKKTVQEPSVFLAARASVLRPTAARFNRYDIIRDFSSAHDAVSPAKRREPCLREDTRSALIRHFHESGFTDAENSRLKTARNPLTAGSQALTPPLGSNTIHRLPRTTITTFLFFGVLPCPCYTSPRPSRDGFLKVSMGFRARARIRFEWFTIKSF</sequence>